<organism evidence="1 2">
    <name type="scientific">Kouleothrix aurantiaca</name>
    <dbReference type="NCBI Taxonomy" id="186479"/>
    <lineage>
        <taxon>Bacteria</taxon>
        <taxon>Bacillati</taxon>
        <taxon>Chloroflexota</taxon>
        <taxon>Chloroflexia</taxon>
        <taxon>Chloroflexales</taxon>
        <taxon>Roseiflexineae</taxon>
        <taxon>Roseiflexaceae</taxon>
        <taxon>Kouleothrix</taxon>
    </lineage>
</organism>
<dbReference type="Proteomes" id="UP000050509">
    <property type="component" value="Unassembled WGS sequence"/>
</dbReference>
<gene>
    <name evidence="1" type="ORF">SE17_18720</name>
</gene>
<accession>A0A0P9HBR2</accession>
<reference evidence="1 2" key="1">
    <citation type="submission" date="2015-09" db="EMBL/GenBank/DDBJ databases">
        <title>Draft genome sequence of Kouleothrix aurantiaca JCM 19913.</title>
        <authorList>
            <person name="Hemp J."/>
        </authorList>
    </citation>
    <scope>NUCLEOTIDE SEQUENCE [LARGE SCALE GENOMIC DNA]</scope>
    <source>
        <strain evidence="1 2">COM-B</strain>
    </source>
</reference>
<dbReference type="InterPro" id="IPR024623">
    <property type="entry name" value="YtxH"/>
</dbReference>
<evidence type="ECO:0000313" key="1">
    <source>
        <dbReference type="EMBL" id="KPV51880.1"/>
    </source>
</evidence>
<keyword evidence="2" id="KW-1185">Reference proteome</keyword>
<dbReference type="AlphaFoldDB" id="A0A0P9HBR2"/>
<name>A0A0P9HBR2_9CHLR</name>
<evidence type="ECO:0000313" key="2">
    <source>
        <dbReference type="Proteomes" id="UP000050509"/>
    </source>
</evidence>
<comment type="caution">
    <text evidence="1">The sequence shown here is derived from an EMBL/GenBank/DDBJ whole genome shotgun (WGS) entry which is preliminary data.</text>
</comment>
<dbReference type="PANTHER" id="PTHR35792">
    <property type="entry name" value="GENERAL STRESS PROTEIN"/>
    <property type="match status" value="1"/>
</dbReference>
<dbReference type="Pfam" id="PF12732">
    <property type="entry name" value="YtxH"/>
    <property type="match status" value="1"/>
</dbReference>
<dbReference type="PANTHER" id="PTHR35792:SF1">
    <property type="entry name" value="SLL0268 PROTEIN"/>
    <property type="match status" value="1"/>
</dbReference>
<evidence type="ECO:0008006" key="3">
    <source>
        <dbReference type="Google" id="ProtNLM"/>
    </source>
</evidence>
<dbReference type="InterPro" id="IPR052928">
    <property type="entry name" value="Desiccation-related_membrane"/>
</dbReference>
<proteinExistence type="predicted"/>
<protein>
    <recommendedName>
        <fullName evidence="3">YtxH domain-containing protein</fullName>
    </recommendedName>
</protein>
<sequence length="90" mass="9378">MSQEKNDLVLLGGLFLGAMVGAAAATLLVPRSGSETREQITERGVELKQRADDAVQRAQQIATDAVAKVQVAAQDMLGSARPANTDGEGI</sequence>
<dbReference type="EMBL" id="LJCR01000739">
    <property type="protein sequence ID" value="KPV51880.1"/>
    <property type="molecule type" value="Genomic_DNA"/>
</dbReference>